<dbReference type="Gene3D" id="1.20.1740.10">
    <property type="entry name" value="Amino acid/polyamine transporter I"/>
    <property type="match status" value="1"/>
</dbReference>
<dbReference type="Pfam" id="PF03845">
    <property type="entry name" value="Spore_permease"/>
    <property type="match status" value="1"/>
</dbReference>
<feature type="transmembrane region" description="Helical" evidence="8">
    <location>
        <begin position="187"/>
        <end position="207"/>
    </location>
</feature>
<accession>A0A6G3ZU44</accession>
<feature type="transmembrane region" description="Helical" evidence="8">
    <location>
        <begin position="307"/>
        <end position="325"/>
    </location>
</feature>
<dbReference type="PANTHER" id="PTHR34975">
    <property type="entry name" value="SPORE GERMINATION PROTEIN A2"/>
    <property type="match status" value="1"/>
</dbReference>
<dbReference type="AlphaFoldDB" id="A0A6G3ZU44"/>
<keyword evidence="5 8" id="KW-0812">Transmembrane</keyword>
<keyword evidence="4" id="KW-0309">Germination</keyword>
<evidence type="ECO:0000256" key="2">
    <source>
        <dbReference type="ARBA" id="ARBA00007998"/>
    </source>
</evidence>
<dbReference type="GO" id="GO:0016020">
    <property type="term" value="C:membrane"/>
    <property type="evidence" value="ECO:0007669"/>
    <property type="project" value="UniProtKB-SubCell"/>
</dbReference>
<dbReference type="NCBIfam" id="TIGR00912">
    <property type="entry name" value="2A0309"/>
    <property type="match status" value="1"/>
</dbReference>
<evidence type="ECO:0000256" key="3">
    <source>
        <dbReference type="ARBA" id="ARBA00022448"/>
    </source>
</evidence>
<evidence type="ECO:0000256" key="6">
    <source>
        <dbReference type="ARBA" id="ARBA00022989"/>
    </source>
</evidence>
<comment type="caution">
    <text evidence="9">The sequence shown here is derived from an EMBL/GenBank/DDBJ whole genome shotgun (WGS) entry which is preliminary data.</text>
</comment>
<name>A0A6G3ZU44_9BACL</name>
<dbReference type="RefSeq" id="WP_163942972.1">
    <property type="nucleotide sequence ID" value="NZ_JAAIKC010000001.1"/>
</dbReference>
<dbReference type="PANTHER" id="PTHR34975:SF2">
    <property type="entry name" value="SPORE GERMINATION PROTEIN A2"/>
    <property type="match status" value="1"/>
</dbReference>
<dbReference type="InterPro" id="IPR004761">
    <property type="entry name" value="Spore_GerAB"/>
</dbReference>
<proteinExistence type="inferred from homology"/>
<reference evidence="9" key="1">
    <citation type="submission" date="2020-02" db="EMBL/GenBank/DDBJ databases">
        <authorList>
            <person name="Shen X.-R."/>
            <person name="Zhang Y.-X."/>
        </authorList>
    </citation>
    <scope>NUCLEOTIDE SEQUENCE</scope>
    <source>
        <strain evidence="9">SYP-B3998</strain>
    </source>
</reference>
<evidence type="ECO:0000256" key="8">
    <source>
        <dbReference type="SAM" id="Phobius"/>
    </source>
</evidence>
<dbReference type="GO" id="GO:0009847">
    <property type="term" value="P:spore germination"/>
    <property type="evidence" value="ECO:0007669"/>
    <property type="project" value="InterPro"/>
</dbReference>
<feature type="transmembrane region" description="Helical" evidence="8">
    <location>
        <begin position="42"/>
        <end position="62"/>
    </location>
</feature>
<sequence length="366" mass="42696">MKNYAMNGITLMQYIFLIHGAQVGTGVLSLPREIAETSGTDGWMCILIAWAINCLAGWIILLTLQKYPDYTLPDLLNHLFGKWFGKLLLAPFIAYFAFFGWLIMVNSMLYIKAWFLVKTPGYILLILVAVPSYLVINKGFRVQARYVEFITYTMMWMPFFLLIPLGKGHWLHLLPLFKEGWQPILNGLPQTFFSFAGIEILFFLYPFLQKKQYALRGFLIANTLTMILYTYVTIISFVFYTPDGITLLNQPVLSLLKTIEFRFLERFDMFFLAIYLFVVSRAWIPYIYCTVFSACHILNKPHYKSYTALYFIVAIGCVYVINPTWNQSDKWQMKISYMGMGVLYVLPIVMYMYVRGVELFQRRKVG</sequence>
<comment type="similarity">
    <text evidence="2">Belongs to the amino acid-polyamine-organocation (APC) superfamily. Spore germination protein (SGP) (TC 2.A.3.9) family.</text>
</comment>
<evidence type="ECO:0000256" key="1">
    <source>
        <dbReference type="ARBA" id="ARBA00004141"/>
    </source>
</evidence>
<protein>
    <submittedName>
        <fullName evidence="9">GerAB/ArcD/ProY family transporter</fullName>
    </submittedName>
</protein>
<organism evidence="9">
    <name type="scientific">Paenibacillus sp. SYP-B3998</name>
    <dbReference type="NCBI Taxonomy" id="2678564"/>
    <lineage>
        <taxon>Bacteria</taxon>
        <taxon>Bacillati</taxon>
        <taxon>Bacillota</taxon>
        <taxon>Bacilli</taxon>
        <taxon>Bacillales</taxon>
        <taxon>Paenibacillaceae</taxon>
        <taxon>Paenibacillus</taxon>
    </lineage>
</organism>
<keyword evidence="7 8" id="KW-0472">Membrane</keyword>
<evidence type="ECO:0000313" key="9">
    <source>
        <dbReference type="EMBL" id="NEW05736.1"/>
    </source>
</evidence>
<feature type="transmembrane region" description="Helical" evidence="8">
    <location>
        <begin position="83"/>
        <end position="103"/>
    </location>
</feature>
<dbReference type="EMBL" id="JAAIKC010000001">
    <property type="protein sequence ID" value="NEW05736.1"/>
    <property type="molecule type" value="Genomic_DNA"/>
</dbReference>
<gene>
    <name evidence="9" type="ORF">GK047_06850</name>
</gene>
<keyword evidence="3" id="KW-0813">Transport</keyword>
<evidence type="ECO:0000256" key="5">
    <source>
        <dbReference type="ARBA" id="ARBA00022692"/>
    </source>
</evidence>
<feature type="transmembrane region" description="Helical" evidence="8">
    <location>
        <begin position="146"/>
        <end position="167"/>
    </location>
</feature>
<feature type="transmembrane region" description="Helical" evidence="8">
    <location>
        <begin position="115"/>
        <end position="134"/>
    </location>
</feature>
<feature type="transmembrane region" description="Helical" evidence="8">
    <location>
        <begin position="12"/>
        <end position="30"/>
    </location>
</feature>
<feature type="transmembrane region" description="Helical" evidence="8">
    <location>
        <begin position="270"/>
        <end position="295"/>
    </location>
</feature>
<feature type="transmembrane region" description="Helical" evidence="8">
    <location>
        <begin position="337"/>
        <end position="354"/>
    </location>
</feature>
<evidence type="ECO:0000256" key="7">
    <source>
        <dbReference type="ARBA" id="ARBA00023136"/>
    </source>
</evidence>
<keyword evidence="6 8" id="KW-1133">Transmembrane helix</keyword>
<feature type="transmembrane region" description="Helical" evidence="8">
    <location>
        <begin position="219"/>
        <end position="240"/>
    </location>
</feature>
<evidence type="ECO:0000256" key="4">
    <source>
        <dbReference type="ARBA" id="ARBA00022544"/>
    </source>
</evidence>
<comment type="subcellular location">
    <subcellularLocation>
        <location evidence="1">Membrane</location>
        <topology evidence="1">Multi-pass membrane protein</topology>
    </subcellularLocation>
</comment>